<gene>
    <name evidence="2" type="ORF">NBG4_580015</name>
</gene>
<evidence type="ECO:0000313" key="2">
    <source>
        <dbReference type="EMBL" id="SPQ01506.1"/>
    </source>
</evidence>
<dbReference type="Pfam" id="PF00128">
    <property type="entry name" value="Alpha-amylase"/>
    <property type="match status" value="1"/>
</dbReference>
<dbReference type="GO" id="GO:0005992">
    <property type="term" value="P:trehalose biosynthetic process"/>
    <property type="evidence" value="ECO:0007669"/>
    <property type="project" value="TreeGrafter"/>
</dbReference>
<proteinExistence type="predicted"/>
<dbReference type="CDD" id="cd11336">
    <property type="entry name" value="AmyAc_MTSase"/>
    <property type="match status" value="1"/>
</dbReference>
<protein>
    <submittedName>
        <fullName evidence="2">Malto-oligosyltrehalose synthase</fullName>
    </submittedName>
</protein>
<dbReference type="PANTHER" id="PTHR10357:SF216">
    <property type="entry name" value="MALTOOLIGOSYL TREHALOSE SYNTHASE-RELATED"/>
    <property type="match status" value="1"/>
</dbReference>
<dbReference type="Proteomes" id="UP000245125">
    <property type="component" value="Unassembled WGS sequence"/>
</dbReference>
<dbReference type="GO" id="GO:0030980">
    <property type="term" value="P:alpha-glucan catabolic process"/>
    <property type="evidence" value="ECO:0007669"/>
    <property type="project" value="TreeGrafter"/>
</dbReference>
<dbReference type="InterPro" id="IPR012767">
    <property type="entry name" value="Trehalose_TreY"/>
</dbReference>
<dbReference type="GO" id="GO:0047470">
    <property type="term" value="F:(1,4)-alpha-D-glucan 1-alpha-D-glucosylmutase activity"/>
    <property type="evidence" value="ECO:0007669"/>
    <property type="project" value="TreeGrafter"/>
</dbReference>
<dbReference type="NCBIfam" id="TIGR02401">
    <property type="entry name" value="trehalose_TreY"/>
    <property type="match status" value="1"/>
</dbReference>
<dbReference type="AlphaFoldDB" id="A0A2U3QJB0"/>
<dbReference type="SMART" id="SM00642">
    <property type="entry name" value="Aamy"/>
    <property type="match status" value="1"/>
</dbReference>
<evidence type="ECO:0000259" key="1">
    <source>
        <dbReference type="SMART" id="SM00642"/>
    </source>
</evidence>
<sequence>MGDTDKSFPRIPISTYRLQFNHTFGFNDARGIVSYLHDLGISDVYASPYFKARKGSLHGYDIVDPSALNPEVGTEEEYSTFIRELGKYGMGQILDIVPNHMSCESENPWWMDVLENGRSSPYADFFDIDWNPAIKKLSGKLHIPVLGDQYGKVLESQELKLRFEEGAFFVCYQDIKFPILPETYVLLLNHHTEDLRNLVSNDNPHLTELLSIVTALKHLPPAAEKDEEKIGERYREKEIIKKRLLALYLESTDIRKFIDDIVDMFNGKKGDPRSFNLLDGLLAEQVWRLSHWRVANEEINYRRFFDVNNLAAVRTEDPAVFRETHKLIFRLIAEKKITGLRVDHPDGLYTPSQYLEKLQRECFSRLVFMKPPEDDHEQSDFGPEVLRQYERLLSSDPQYRPFYIVGEKILTRDEKMPEGWPIFGTTGYDFLNSLNGIFVDSKNAKTFDDLYAKFTETKNHFSDVVYENKKLVTQVAMSGEINTLGNYLNNIAEKNRHTRDFTLNSLTRAITEVIAFFPVYRTYINSWTVKDRDRQYMETAVSKAKRKNPAISAFIFDFLGDVLSLKFPVDFSEEDKKEWFEFVMKFQQITAPVMAKGVEDTAFYVYNRLVSLNEVGGSPDRFGLSLEAFHGQNLDRLKFWPHALITASTHDSKRSEDVRARINVLSEIPDKWRECLTRWSYLNKMKKTAVEGQDIPDRNEECLLYQTLIGAWPLGRPDETEYDVFKKRIKEYIIKALREAKVNTSWINPNAAHEDSVTSFIDAILAISADNKFLEEFEPFQKTISYFGMLNSLSQTLLKITCPGVPDFYQGTEIWDFSLCDPDNRRPVDFNRRRTMLTSLKESMAKHGPDLKAGLKELIEKWEDGSVKLYVTSKALTYRGDNHILFMEGAYMPLTAEGELRDQVCGFVRQRGNKAVLVVVPRFMTQISHFTVEAPFGEKVWAKTGILLPDEISGNIFKNVLTGEEVKVIRRAEKRVLALADVFSCFPVAMLEGTMDLGFKKEPI</sequence>
<dbReference type="InterPro" id="IPR017853">
    <property type="entry name" value="GH"/>
</dbReference>
<organism evidence="2 3">
    <name type="scientific">Candidatus Sulfobium mesophilum</name>
    <dbReference type="NCBI Taxonomy" id="2016548"/>
    <lineage>
        <taxon>Bacteria</taxon>
        <taxon>Pseudomonadati</taxon>
        <taxon>Nitrospirota</taxon>
        <taxon>Nitrospiria</taxon>
        <taxon>Nitrospirales</taxon>
        <taxon>Nitrospiraceae</taxon>
        <taxon>Candidatus Sulfobium</taxon>
    </lineage>
</organism>
<reference evidence="3" key="1">
    <citation type="submission" date="2018-03" db="EMBL/GenBank/DDBJ databases">
        <authorList>
            <person name="Zecchin S."/>
        </authorList>
    </citation>
    <scope>NUCLEOTIDE SEQUENCE [LARGE SCALE GENOMIC DNA]</scope>
</reference>
<keyword evidence="3" id="KW-1185">Reference proteome</keyword>
<evidence type="ECO:0000313" key="3">
    <source>
        <dbReference type="Proteomes" id="UP000245125"/>
    </source>
</evidence>
<name>A0A2U3QJB0_9BACT</name>
<dbReference type="InterPro" id="IPR006047">
    <property type="entry name" value="GH13_cat_dom"/>
</dbReference>
<dbReference type="PANTHER" id="PTHR10357">
    <property type="entry name" value="ALPHA-AMYLASE FAMILY MEMBER"/>
    <property type="match status" value="1"/>
</dbReference>
<dbReference type="SUPFAM" id="SSF51445">
    <property type="entry name" value="(Trans)glycosidases"/>
    <property type="match status" value="1"/>
</dbReference>
<dbReference type="Gene3D" id="3.20.20.80">
    <property type="entry name" value="Glycosidases"/>
    <property type="match status" value="4"/>
</dbReference>
<dbReference type="OrthoDB" id="9805159at2"/>
<feature type="domain" description="Glycosyl hydrolase family 13 catalytic" evidence="1">
    <location>
        <begin position="20"/>
        <end position="545"/>
    </location>
</feature>
<accession>A0A2U3QJB0</accession>
<dbReference type="EMBL" id="OUUY01000106">
    <property type="protein sequence ID" value="SPQ01506.1"/>
    <property type="molecule type" value="Genomic_DNA"/>
</dbReference>